<dbReference type="CDD" id="cd02440">
    <property type="entry name" value="AdoMet_MTases"/>
    <property type="match status" value="1"/>
</dbReference>
<dbReference type="Pfam" id="PF08241">
    <property type="entry name" value="Methyltransf_11"/>
    <property type="match status" value="1"/>
</dbReference>
<organism evidence="2 3">
    <name type="scientific">Ephemeroptericola cinctiostellae</name>
    <dbReference type="NCBI Taxonomy" id="2268024"/>
    <lineage>
        <taxon>Bacteria</taxon>
        <taxon>Pseudomonadati</taxon>
        <taxon>Pseudomonadota</taxon>
        <taxon>Betaproteobacteria</taxon>
        <taxon>Burkholderiales</taxon>
        <taxon>Burkholderiaceae</taxon>
        <taxon>Ephemeroptericola</taxon>
    </lineage>
</organism>
<dbReference type="RefSeq" id="WP_225972568.1">
    <property type="nucleotide sequence ID" value="NZ_CP031124.1"/>
</dbReference>
<protein>
    <submittedName>
        <fullName evidence="2">Demethylrebeccamycin-D-glucose O-methyltransferase</fullName>
        <ecNumber evidence="2">2.1.1.164</ecNumber>
    </submittedName>
</protein>
<dbReference type="GO" id="GO:0032259">
    <property type="term" value="P:methylation"/>
    <property type="evidence" value="ECO:0007669"/>
    <property type="project" value="UniProtKB-KW"/>
</dbReference>
<dbReference type="KEGG" id="hyf:DTO96_101063"/>
<reference evidence="3" key="1">
    <citation type="submission" date="2018-07" db="EMBL/GenBank/DDBJ databases">
        <authorList>
            <person name="Kim H."/>
        </authorList>
    </citation>
    <scope>NUCLEOTIDE SEQUENCE [LARGE SCALE GENOMIC DNA]</scope>
    <source>
        <strain evidence="3">F02</strain>
    </source>
</reference>
<feature type="domain" description="Methyltransferase type 11" evidence="1">
    <location>
        <begin position="47"/>
        <end position="161"/>
    </location>
</feature>
<dbReference type="GO" id="GO:0102082">
    <property type="term" value="F:demethylrebeccamycin--D-glucose O-methyltransferase activity"/>
    <property type="evidence" value="ECO:0007669"/>
    <property type="project" value="UniProtKB-EC"/>
</dbReference>
<dbReference type="InterPro" id="IPR029063">
    <property type="entry name" value="SAM-dependent_MTases_sf"/>
</dbReference>
<gene>
    <name evidence="2" type="primary">rebM</name>
    <name evidence="2" type="ORF">DTO96_101063</name>
</gene>
<dbReference type="SUPFAM" id="SSF53335">
    <property type="entry name" value="S-adenosyl-L-methionine-dependent methyltransferases"/>
    <property type="match status" value="1"/>
</dbReference>
<dbReference type="EMBL" id="CP031124">
    <property type="protein sequence ID" value="AXF85333.1"/>
    <property type="molecule type" value="Genomic_DNA"/>
</dbReference>
<dbReference type="EC" id="2.1.1.164" evidence="2"/>
<dbReference type="PANTHER" id="PTHR43464">
    <property type="entry name" value="METHYLTRANSFERASE"/>
    <property type="match status" value="1"/>
</dbReference>
<name>A0A345DAE5_9BURK</name>
<accession>A0A345DAE5</accession>
<keyword evidence="2" id="KW-0489">Methyltransferase</keyword>
<proteinExistence type="predicted"/>
<keyword evidence="2" id="KW-0808">Transferase</keyword>
<evidence type="ECO:0000313" key="2">
    <source>
        <dbReference type="EMBL" id="AXF85333.1"/>
    </source>
</evidence>
<dbReference type="Proteomes" id="UP000252182">
    <property type="component" value="Chromosome"/>
</dbReference>
<dbReference type="GO" id="GO:0008757">
    <property type="term" value="F:S-adenosylmethionine-dependent methyltransferase activity"/>
    <property type="evidence" value="ECO:0007669"/>
    <property type="project" value="InterPro"/>
</dbReference>
<evidence type="ECO:0000313" key="3">
    <source>
        <dbReference type="Proteomes" id="UP000252182"/>
    </source>
</evidence>
<dbReference type="Gene3D" id="3.40.50.150">
    <property type="entry name" value="Vaccinia Virus protein VP39"/>
    <property type="match status" value="1"/>
</dbReference>
<dbReference type="InterPro" id="IPR013216">
    <property type="entry name" value="Methyltransf_11"/>
</dbReference>
<keyword evidence="3" id="KW-1185">Reference proteome</keyword>
<evidence type="ECO:0000259" key="1">
    <source>
        <dbReference type="Pfam" id="PF08241"/>
    </source>
</evidence>
<dbReference type="AlphaFoldDB" id="A0A345DAE5"/>
<sequence length="175" mass="19956">METEKELTTPPIDLSNKVGNGDFNATGQEFKRYFIELGRLQPSATVLDVGCGAGRMAMPLSDYLTLGRYFGIDIIEPSIEWCQTKITPTYNNFAFQHSNIFNRFYNPNGTILAKDYVFPFEGESFDFVFLTSVFTHMLPEDLEHYLSEISRVLKKGGVCFITYFLLNNESVELIN</sequence>